<evidence type="ECO:0000313" key="1">
    <source>
        <dbReference type="EMBL" id="KIK60716.1"/>
    </source>
</evidence>
<dbReference type="Proteomes" id="UP000053593">
    <property type="component" value="Unassembled WGS sequence"/>
</dbReference>
<keyword evidence="2" id="KW-1185">Reference proteome</keyword>
<proteinExistence type="predicted"/>
<accession>A0A0D0BY71</accession>
<gene>
    <name evidence="1" type="ORF">GYMLUDRAFT_998810</name>
</gene>
<dbReference type="OrthoDB" id="2863931at2759"/>
<feature type="non-terminal residue" evidence="1">
    <location>
        <position position="1"/>
    </location>
</feature>
<protein>
    <submittedName>
        <fullName evidence="1">Uncharacterized protein</fullName>
    </submittedName>
</protein>
<dbReference type="HOGENOM" id="CLU_097769_0_0_1"/>
<dbReference type="EMBL" id="KN834774">
    <property type="protein sequence ID" value="KIK60716.1"/>
    <property type="molecule type" value="Genomic_DNA"/>
</dbReference>
<organism evidence="1 2">
    <name type="scientific">Collybiopsis luxurians FD-317 M1</name>
    <dbReference type="NCBI Taxonomy" id="944289"/>
    <lineage>
        <taxon>Eukaryota</taxon>
        <taxon>Fungi</taxon>
        <taxon>Dikarya</taxon>
        <taxon>Basidiomycota</taxon>
        <taxon>Agaricomycotina</taxon>
        <taxon>Agaricomycetes</taxon>
        <taxon>Agaricomycetidae</taxon>
        <taxon>Agaricales</taxon>
        <taxon>Marasmiineae</taxon>
        <taxon>Omphalotaceae</taxon>
        <taxon>Collybiopsis</taxon>
        <taxon>Collybiopsis luxurians</taxon>
    </lineage>
</organism>
<sequence>GRTRRLIQVPTHKPYCTGTVRISIDKSPQLRLRDSNSIQCMSSWGPLPHQSPSASAVLGARQRSRDASEEPNYLYTQQFLERYAGYGYEIAELGAKCLKLNQTLGLCDPRMPWKINTSYMKFESIAILPVDAALKAHFCLEAWISPTPRKLRYGNQMFIDVKFDENVVLSRNSFWFFFTVSTSHRVLRSVVNFLESLRGIALNGNLNEQAEKLANALENTIVVKLTDFQINEKAVEMFCHALRGHVIPR</sequence>
<reference evidence="1 2" key="1">
    <citation type="submission" date="2014-04" db="EMBL/GenBank/DDBJ databases">
        <title>Evolutionary Origins and Diversification of the Mycorrhizal Mutualists.</title>
        <authorList>
            <consortium name="DOE Joint Genome Institute"/>
            <consortium name="Mycorrhizal Genomics Consortium"/>
            <person name="Kohler A."/>
            <person name="Kuo A."/>
            <person name="Nagy L.G."/>
            <person name="Floudas D."/>
            <person name="Copeland A."/>
            <person name="Barry K.W."/>
            <person name="Cichocki N."/>
            <person name="Veneault-Fourrey C."/>
            <person name="LaButti K."/>
            <person name="Lindquist E.A."/>
            <person name="Lipzen A."/>
            <person name="Lundell T."/>
            <person name="Morin E."/>
            <person name="Murat C."/>
            <person name="Riley R."/>
            <person name="Ohm R."/>
            <person name="Sun H."/>
            <person name="Tunlid A."/>
            <person name="Henrissat B."/>
            <person name="Grigoriev I.V."/>
            <person name="Hibbett D.S."/>
            <person name="Martin F."/>
        </authorList>
    </citation>
    <scope>NUCLEOTIDE SEQUENCE [LARGE SCALE GENOMIC DNA]</scope>
    <source>
        <strain evidence="1 2">FD-317 M1</strain>
    </source>
</reference>
<name>A0A0D0BY71_9AGAR</name>
<evidence type="ECO:0000313" key="2">
    <source>
        <dbReference type="Proteomes" id="UP000053593"/>
    </source>
</evidence>
<dbReference type="AlphaFoldDB" id="A0A0D0BY71"/>